<protein>
    <submittedName>
        <fullName evidence="1">Uncharacterized protein</fullName>
    </submittedName>
</protein>
<evidence type="ECO:0000313" key="1">
    <source>
        <dbReference type="EMBL" id="QES33798.1"/>
    </source>
</evidence>
<accession>A0A5P2BVR1</accession>
<dbReference type="Proteomes" id="UP000322927">
    <property type="component" value="Chromosome"/>
</dbReference>
<organism evidence="1 2">
    <name type="scientific">Streptomyces venezuelae</name>
    <dbReference type="NCBI Taxonomy" id="54571"/>
    <lineage>
        <taxon>Bacteria</taxon>
        <taxon>Bacillati</taxon>
        <taxon>Actinomycetota</taxon>
        <taxon>Actinomycetes</taxon>
        <taxon>Kitasatosporales</taxon>
        <taxon>Streptomycetaceae</taxon>
        <taxon>Streptomyces</taxon>
    </lineage>
</organism>
<sequence length="69" mass="7291">MPEMPYLQQRILVRAAQRDDHAVTSKNADALMSLYAADLVDRGALTPSGLAVARGLLAGESVEAVSPLV</sequence>
<proteinExistence type="predicted"/>
<evidence type="ECO:0000313" key="2">
    <source>
        <dbReference type="Proteomes" id="UP000322927"/>
    </source>
</evidence>
<dbReference type="OrthoDB" id="4296381at2"/>
<dbReference type="EMBL" id="CP029192">
    <property type="protein sequence ID" value="QES33798.1"/>
    <property type="molecule type" value="Genomic_DNA"/>
</dbReference>
<name>A0A5P2BVR1_STRVZ</name>
<reference evidence="1 2" key="1">
    <citation type="submission" date="2018-05" db="EMBL/GenBank/DDBJ databases">
        <title>Streptomyces venezuelae.</title>
        <authorList>
            <person name="Kim W."/>
            <person name="Lee N."/>
            <person name="Cho B.-K."/>
        </authorList>
    </citation>
    <scope>NUCLEOTIDE SEQUENCE [LARGE SCALE GENOMIC DNA]</scope>
    <source>
        <strain evidence="1 2">ATCC 14584</strain>
    </source>
</reference>
<gene>
    <name evidence="1" type="ORF">DEJ48_10735</name>
</gene>
<dbReference type="RefSeq" id="WP_150215927.1">
    <property type="nucleotide sequence ID" value="NZ_CP029192.1"/>
</dbReference>
<dbReference type="AlphaFoldDB" id="A0A5P2BVR1"/>